<evidence type="ECO:0000259" key="5">
    <source>
        <dbReference type="Pfam" id="PF01923"/>
    </source>
</evidence>
<evidence type="ECO:0000313" key="6">
    <source>
        <dbReference type="EMBL" id="CDG39179.1"/>
    </source>
</evidence>
<dbReference type="GO" id="GO:0009236">
    <property type="term" value="P:cobalamin biosynthetic process"/>
    <property type="evidence" value="ECO:0007669"/>
    <property type="project" value="UniProtKB-UniRule"/>
</dbReference>
<sequence>MSVRLDRIVTRGGDGGMTSLGDGERVRKDDPLIEAMGCLDELNATTGLVCLAGACQEQLARVQNILFDIGAVLCMPGRDMPQALAADQIGWLEREIEVLRARQEPLRSFVLPGGSAGSSWAHLARTITRRAERRIVSLDQTRLAGAAAFLNRLSDYFFVLARHLNDDGRNDVLWQRHHV</sequence>
<evidence type="ECO:0000256" key="2">
    <source>
        <dbReference type="ARBA" id="ARBA00022741"/>
    </source>
</evidence>
<organism evidence="6 7">
    <name type="scientific">Asaia bogorensis</name>
    <dbReference type="NCBI Taxonomy" id="91915"/>
    <lineage>
        <taxon>Bacteria</taxon>
        <taxon>Pseudomonadati</taxon>
        <taxon>Pseudomonadota</taxon>
        <taxon>Alphaproteobacteria</taxon>
        <taxon>Acetobacterales</taxon>
        <taxon>Acetobacteraceae</taxon>
        <taxon>Asaia</taxon>
    </lineage>
</organism>
<dbReference type="PANTHER" id="PTHR12213">
    <property type="entry name" value="CORRINOID ADENOSYLTRANSFERASE"/>
    <property type="match status" value="1"/>
</dbReference>
<feature type="domain" description="Cobalamin adenosyltransferase-like" evidence="5">
    <location>
        <begin position="8"/>
        <end position="163"/>
    </location>
</feature>
<dbReference type="UniPathway" id="UPA00148">
    <property type="reaction ID" value="UER00233"/>
</dbReference>
<comment type="catalytic activity">
    <reaction evidence="4">
        <text>2 cob(II)alamin + reduced [electron-transfer flavoprotein] + 2 ATP = 2 adenosylcob(III)alamin + 2 triphosphate + oxidized [electron-transfer flavoprotein] + 3 H(+)</text>
        <dbReference type="Rhea" id="RHEA:28671"/>
        <dbReference type="Rhea" id="RHEA-COMP:10685"/>
        <dbReference type="Rhea" id="RHEA-COMP:10686"/>
        <dbReference type="ChEBI" id="CHEBI:15378"/>
        <dbReference type="ChEBI" id="CHEBI:16304"/>
        <dbReference type="ChEBI" id="CHEBI:18036"/>
        <dbReference type="ChEBI" id="CHEBI:18408"/>
        <dbReference type="ChEBI" id="CHEBI:30616"/>
        <dbReference type="ChEBI" id="CHEBI:57692"/>
        <dbReference type="ChEBI" id="CHEBI:58307"/>
        <dbReference type="EC" id="2.5.1.17"/>
    </reaction>
</comment>
<reference evidence="6 7" key="2">
    <citation type="journal article" date="2014" name="PLoS ONE">
        <title>Evolution of mitochondria reconstructed from the energy metabolism of living bacteria.</title>
        <authorList>
            <person name="Degli Esposti M."/>
            <person name="Chouaia B."/>
            <person name="Comandatore F."/>
            <person name="Crotti E."/>
            <person name="Sassera D."/>
            <person name="Lievens P.M."/>
            <person name="Daffonchio D."/>
            <person name="Bandi C."/>
        </authorList>
    </citation>
    <scope>NUCLEOTIDE SEQUENCE [LARGE SCALE GENOMIC DNA]</scope>
    <source>
        <strain evidence="6 7">SF2.1</strain>
    </source>
</reference>
<dbReference type="SUPFAM" id="SSF89028">
    <property type="entry name" value="Cobalamin adenosyltransferase-like"/>
    <property type="match status" value="1"/>
</dbReference>
<reference evidence="6 7" key="1">
    <citation type="journal article" date="2014" name="Genome Biol. Evol.">
        <title>Acetic acid bacteria genomes reveal functional traits for adaptation to life in insect guts.</title>
        <authorList>
            <person name="Chouaia B."/>
            <person name="Gaiarsa S."/>
            <person name="Crotti E."/>
            <person name="Comandatore F."/>
            <person name="Degli Esposti M."/>
            <person name="Ricci I."/>
            <person name="Alma A."/>
            <person name="Favia G."/>
            <person name="Bandi C."/>
            <person name="Daffonchio D."/>
        </authorList>
    </citation>
    <scope>NUCLEOTIDE SEQUENCE [LARGE SCALE GENOMIC DNA]</scope>
    <source>
        <strain evidence="6 7">SF2.1</strain>
    </source>
</reference>
<evidence type="ECO:0000256" key="1">
    <source>
        <dbReference type="ARBA" id="ARBA00022679"/>
    </source>
</evidence>
<dbReference type="EMBL" id="CBLX010000009">
    <property type="protein sequence ID" value="CDG39179.1"/>
    <property type="molecule type" value="Genomic_DNA"/>
</dbReference>
<keyword evidence="3 4" id="KW-0067">ATP-binding</keyword>
<evidence type="ECO:0000256" key="4">
    <source>
        <dbReference type="RuleBase" id="RU366026"/>
    </source>
</evidence>
<comment type="similarity">
    <text evidence="4">Belongs to the Cob(I)alamin adenosyltransferase family.</text>
</comment>
<dbReference type="AlphaFoldDB" id="A0A060QDL9"/>
<dbReference type="EC" id="2.5.1.17" evidence="4"/>
<evidence type="ECO:0000313" key="7">
    <source>
        <dbReference type="Proteomes" id="UP000027583"/>
    </source>
</evidence>
<dbReference type="PANTHER" id="PTHR12213:SF0">
    <property type="entry name" value="CORRINOID ADENOSYLTRANSFERASE MMAB"/>
    <property type="match status" value="1"/>
</dbReference>
<dbReference type="eggNOG" id="COG2096">
    <property type="taxonomic scope" value="Bacteria"/>
</dbReference>
<keyword evidence="2 4" id="KW-0547">Nucleotide-binding</keyword>
<comment type="caution">
    <text evidence="6">The sequence shown here is derived from an EMBL/GenBank/DDBJ whole genome shotgun (WGS) entry which is preliminary data.</text>
</comment>
<dbReference type="Pfam" id="PF01923">
    <property type="entry name" value="Cob_adeno_trans"/>
    <property type="match status" value="1"/>
</dbReference>
<dbReference type="Proteomes" id="UP000027583">
    <property type="component" value="Unassembled WGS sequence"/>
</dbReference>
<comment type="catalytic activity">
    <reaction evidence="4">
        <text>2 cob(II)yrinate a,c diamide + reduced [electron-transfer flavoprotein] + 2 ATP = 2 adenosylcob(III)yrinate a,c-diamide + 2 triphosphate + oxidized [electron-transfer flavoprotein] + 3 H(+)</text>
        <dbReference type="Rhea" id="RHEA:11528"/>
        <dbReference type="Rhea" id="RHEA-COMP:10685"/>
        <dbReference type="Rhea" id="RHEA-COMP:10686"/>
        <dbReference type="ChEBI" id="CHEBI:15378"/>
        <dbReference type="ChEBI" id="CHEBI:18036"/>
        <dbReference type="ChEBI" id="CHEBI:30616"/>
        <dbReference type="ChEBI" id="CHEBI:57692"/>
        <dbReference type="ChEBI" id="CHEBI:58307"/>
        <dbReference type="ChEBI" id="CHEBI:58503"/>
        <dbReference type="ChEBI" id="CHEBI:58537"/>
        <dbReference type="EC" id="2.5.1.17"/>
    </reaction>
</comment>
<dbReference type="InterPro" id="IPR029499">
    <property type="entry name" value="PduO-typ"/>
</dbReference>
<keyword evidence="4" id="KW-0169">Cobalamin biosynthesis</keyword>
<dbReference type="RefSeq" id="WP_023978613.1">
    <property type="nucleotide sequence ID" value="NZ_CBLX010000009.1"/>
</dbReference>
<proteinExistence type="inferred from homology"/>
<comment type="pathway">
    <text evidence="4">Cofactor biosynthesis; adenosylcobalamin biosynthesis; adenosylcobalamin from cob(II)yrinate a,c-diamide: step 2/7.</text>
</comment>
<evidence type="ECO:0000256" key="3">
    <source>
        <dbReference type="ARBA" id="ARBA00022840"/>
    </source>
</evidence>
<dbReference type="GO" id="GO:0005524">
    <property type="term" value="F:ATP binding"/>
    <property type="evidence" value="ECO:0007669"/>
    <property type="project" value="UniProtKB-UniRule"/>
</dbReference>
<protein>
    <recommendedName>
        <fullName evidence="4">Corrinoid adenosyltransferase</fullName>
        <ecNumber evidence="4">2.5.1.17</ecNumber>
    </recommendedName>
    <alternativeName>
        <fullName evidence="4">Cob(II)alamin adenosyltransferase</fullName>
    </alternativeName>
    <alternativeName>
        <fullName evidence="4">Cob(II)yrinic acid a,c-diamide adenosyltransferase</fullName>
    </alternativeName>
    <alternativeName>
        <fullName evidence="4">Cobinamide/cobalamin adenosyltransferase</fullName>
    </alternativeName>
</protein>
<gene>
    <name evidence="6" type="ORF">ASAP_1134</name>
</gene>
<dbReference type="GO" id="GO:0008817">
    <property type="term" value="F:corrinoid adenosyltransferase activity"/>
    <property type="evidence" value="ECO:0007669"/>
    <property type="project" value="UniProtKB-UniRule"/>
</dbReference>
<keyword evidence="1 4" id="KW-0808">Transferase</keyword>
<dbReference type="InterPro" id="IPR036451">
    <property type="entry name" value="CblAdoTrfase-like_sf"/>
</dbReference>
<dbReference type="NCBIfam" id="TIGR00636">
    <property type="entry name" value="PduO_Nterm"/>
    <property type="match status" value="1"/>
</dbReference>
<name>A0A060QDL9_9PROT</name>
<dbReference type="Gene3D" id="1.20.1200.10">
    <property type="entry name" value="Cobalamin adenosyltransferase-like"/>
    <property type="match status" value="1"/>
</dbReference>
<accession>A0A060QDL9</accession>
<dbReference type="InterPro" id="IPR016030">
    <property type="entry name" value="CblAdoTrfase-like"/>
</dbReference>